<sequence length="44" mass="4954">RYAVCFVATFVSVFIVGIVNIKVFFTKISLQVLFDGFLPIKLLS</sequence>
<evidence type="ECO:0000313" key="3">
    <source>
        <dbReference type="Proteomes" id="UP000054359"/>
    </source>
</evidence>
<dbReference type="Proteomes" id="UP000054359">
    <property type="component" value="Unassembled WGS sequence"/>
</dbReference>
<keyword evidence="1" id="KW-0472">Membrane</keyword>
<dbReference type="EMBL" id="KK119097">
    <property type="protein sequence ID" value="KFM74723.1"/>
    <property type="molecule type" value="Genomic_DNA"/>
</dbReference>
<feature type="non-terminal residue" evidence="2">
    <location>
        <position position="44"/>
    </location>
</feature>
<feature type="transmembrane region" description="Helical" evidence="1">
    <location>
        <begin position="6"/>
        <end position="25"/>
    </location>
</feature>
<accession>A0A087UBI4</accession>
<evidence type="ECO:0000256" key="1">
    <source>
        <dbReference type="SAM" id="Phobius"/>
    </source>
</evidence>
<reference evidence="2 3" key="1">
    <citation type="submission" date="2013-11" db="EMBL/GenBank/DDBJ databases">
        <title>Genome sequencing of Stegodyphus mimosarum.</title>
        <authorList>
            <person name="Bechsgaard J."/>
        </authorList>
    </citation>
    <scope>NUCLEOTIDE SEQUENCE [LARGE SCALE GENOMIC DNA]</scope>
</reference>
<protein>
    <submittedName>
        <fullName evidence="2">Uncharacterized protein</fullName>
    </submittedName>
</protein>
<keyword evidence="1" id="KW-0812">Transmembrane</keyword>
<name>A0A087UBI4_STEMI</name>
<dbReference type="AlphaFoldDB" id="A0A087UBI4"/>
<organism evidence="2 3">
    <name type="scientific">Stegodyphus mimosarum</name>
    <name type="common">African social velvet spider</name>
    <dbReference type="NCBI Taxonomy" id="407821"/>
    <lineage>
        <taxon>Eukaryota</taxon>
        <taxon>Metazoa</taxon>
        <taxon>Ecdysozoa</taxon>
        <taxon>Arthropoda</taxon>
        <taxon>Chelicerata</taxon>
        <taxon>Arachnida</taxon>
        <taxon>Araneae</taxon>
        <taxon>Araneomorphae</taxon>
        <taxon>Entelegynae</taxon>
        <taxon>Eresoidea</taxon>
        <taxon>Eresidae</taxon>
        <taxon>Stegodyphus</taxon>
    </lineage>
</organism>
<evidence type="ECO:0000313" key="2">
    <source>
        <dbReference type="EMBL" id="KFM74723.1"/>
    </source>
</evidence>
<gene>
    <name evidence="2" type="ORF">X975_11470</name>
</gene>
<keyword evidence="3" id="KW-1185">Reference proteome</keyword>
<proteinExistence type="predicted"/>
<feature type="non-terminal residue" evidence="2">
    <location>
        <position position="1"/>
    </location>
</feature>
<keyword evidence="1" id="KW-1133">Transmembrane helix</keyword>